<organism evidence="2 3">
    <name type="scientific">Astrephomene gubernaculifera</name>
    <dbReference type="NCBI Taxonomy" id="47775"/>
    <lineage>
        <taxon>Eukaryota</taxon>
        <taxon>Viridiplantae</taxon>
        <taxon>Chlorophyta</taxon>
        <taxon>core chlorophytes</taxon>
        <taxon>Chlorophyceae</taxon>
        <taxon>CS clade</taxon>
        <taxon>Chlamydomonadales</taxon>
        <taxon>Astrephomenaceae</taxon>
        <taxon>Astrephomene</taxon>
    </lineage>
</organism>
<feature type="compositionally biased region" description="Low complexity" evidence="1">
    <location>
        <begin position="130"/>
        <end position="142"/>
    </location>
</feature>
<proteinExistence type="predicted"/>
<feature type="compositionally biased region" description="Polar residues" evidence="1">
    <location>
        <begin position="106"/>
        <end position="123"/>
    </location>
</feature>
<protein>
    <submittedName>
        <fullName evidence="2">Uncharacterized protein</fullName>
    </submittedName>
</protein>
<evidence type="ECO:0000313" key="2">
    <source>
        <dbReference type="EMBL" id="GFR52633.1"/>
    </source>
</evidence>
<accession>A0AAD3E397</accession>
<keyword evidence="3" id="KW-1185">Reference proteome</keyword>
<feature type="region of interest" description="Disordered" evidence="1">
    <location>
        <begin position="106"/>
        <end position="267"/>
    </location>
</feature>
<feature type="compositionally biased region" description="Low complexity" evidence="1">
    <location>
        <begin position="244"/>
        <end position="253"/>
    </location>
</feature>
<dbReference type="AlphaFoldDB" id="A0AAD3E397"/>
<name>A0AAD3E397_9CHLO</name>
<feature type="region of interest" description="Disordered" evidence="1">
    <location>
        <begin position="401"/>
        <end position="432"/>
    </location>
</feature>
<gene>
    <name evidence="2" type="ORF">Agub_g15224</name>
</gene>
<evidence type="ECO:0000256" key="1">
    <source>
        <dbReference type="SAM" id="MobiDB-lite"/>
    </source>
</evidence>
<reference evidence="2 3" key="1">
    <citation type="journal article" date="2021" name="Sci. Rep.">
        <title>Genome sequencing of the multicellular alga Astrephomene provides insights into convergent evolution of germ-soma differentiation.</title>
        <authorList>
            <person name="Yamashita S."/>
            <person name="Yamamoto K."/>
            <person name="Matsuzaki R."/>
            <person name="Suzuki S."/>
            <person name="Yamaguchi H."/>
            <person name="Hirooka S."/>
            <person name="Minakuchi Y."/>
            <person name="Miyagishima S."/>
            <person name="Kawachi M."/>
            <person name="Toyoda A."/>
            <person name="Nozaki H."/>
        </authorList>
    </citation>
    <scope>NUCLEOTIDE SEQUENCE [LARGE SCALE GENOMIC DNA]</scope>
    <source>
        <strain evidence="2 3">NIES-4017</strain>
    </source>
</reference>
<dbReference type="Proteomes" id="UP001054857">
    <property type="component" value="Unassembled WGS sequence"/>
</dbReference>
<feature type="compositionally biased region" description="Low complexity" evidence="1">
    <location>
        <begin position="422"/>
        <end position="432"/>
    </location>
</feature>
<sequence length="591" mass="59391">MAAPFFTASNLAKQCDTTIFSARRMAEIQNVNTRLPSLVGQPAMIPAFAHSAGIACAMTGYPSLLPNMAPLPVFLYHHMPGGLIPQAYPDPFGLCPAWPPCEGCDSTDNPRPRQNTARLQPSKSARFYRGDSSSRSSLQSCSRGRKADVSPAPTAAAAVPASGRSDCTAVLQEPTAAQDAMRPASDAGSPPVPLPTGHRDPRHLAACGADKPAAAKQQPSPHDAALLGQHAGSLGMSLPPHDTAAASAGAAAGTRRPVPCMDPTAPASRLSDVPAGGIAGTGHSPVASAAPLAATSSNPLSSLALGPAPVFASIAASPVASSAAGMPPAAGAACGNCCPLAGGRPRMPLRAPTGELMWVDARRYPAILRRRRQRDRQNCLAVTAATPCSHKPVRQLLHRATHGSFPAPPGRGTRLQPRPKGADVTSAADDDTTTCTTAAGTITHDDSDLSDMAPYVNTPPAVAAPAVFARQLFPTSVALGVPLAAAARVLVGFGWATAPAAAAAVPAGVAAALHAMPAAMPARAAAAPVPGLAEEPPRGGGPGAGMLACDRAALEAELAAVLAEESCGCSLGSGGGGNCLYGSGEMTSSGK</sequence>
<dbReference type="EMBL" id="BMAR01000068">
    <property type="protein sequence ID" value="GFR52633.1"/>
    <property type="molecule type" value="Genomic_DNA"/>
</dbReference>
<feature type="compositionally biased region" description="Low complexity" evidence="1">
    <location>
        <begin position="205"/>
        <end position="215"/>
    </location>
</feature>
<feature type="compositionally biased region" description="Low complexity" evidence="1">
    <location>
        <begin position="149"/>
        <end position="162"/>
    </location>
</feature>
<comment type="caution">
    <text evidence="2">The sequence shown here is derived from an EMBL/GenBank/DDBJ whole genome shotgun (WGS) entry which is preliminary data.</text>
</comment>
<evidence type="ECO:0000313" key="3">
    <source>
        <dbReference type="Proteomes" id="UP001054857"/>
    </source>
</evidence>